<dbReference type="RefSeq" id="WP_021167049.1">
    <property type="nucleotide sequence ID" value="NZ_CTRP01000010.1"/>
</dbReference>
<dbReference type="AlphaFoldDB" id="A0A0U1KZG1"/>
<dbReference type="PANTHER" id="PTHR37478">
    <property type="match status" value="1"/>
</dbReference>
<dbReference type="Pfam" id="PF02001">
    <property type="entry name" value="DUF134"/>
    <property type="match status" value="1"/>
</dbReference>
<sequence>MPRPRKWKKVCCLPESNLYGPLNRPNVDNEFIAMTVEEYETIRLIDLDGLTQEECAERMHVARATVQKIYNDARGKLADSLVNGSILKIEGGDYKLYDESEQLHGCGGCRRQRCGQKQMRREEVLTEIIE</sequence>
<accession>A0A0U1KZG1</accession>
<dbReference type="InterPro" id="IPR036388">
    <property type="entry name" value="WH-like_DNA-bd_sf"/>
</dbReference>
<evidence type="ECO:0000256" key="1">
    <source>
        <dbReference type="ARBA" id="ARBA00009350"/>
    </source>
</evidence>
<comment type="similarity">
    <text evidence="1 2">Belongs to the UPF0251 family.</text>
</comment>
<organism evidence="3 4">
    <name type="scientific">Sporomusa ovata</name>
    <dbReference type="NCBI Taxonomy" id="2378"/>
    <lineage>
        <taxon>Bacteria</taxon>
        <taxon>Bacillati</taxon>
        <taxon>Bacillota</taxon>
        <taxon>Negativicutes</taxon>
        <taxon>Selenomonadales</taxon>
        <taxon>Sporomusaceae</taxon>
        <taxon>Sporomusa</taxon>
    </lineage>
</organism>
<proteinExistence type="inferred from homology"/>
<reference evidence="4" key="1">
    <citation type="submission" date="2015-03" db="EMBL/GenBank/DDBJ databases">
        <authorList>
            <person name="Nijsse Bart"/>
        </authorList>
    </citation>
    <scope>NUCLEOTIDE SEQUENCE [LARGE SCALE GENOMIC DNA]</scope>
</reference>
<dbReference type="InterPro" id="IPR013324">
    <property type="entry name" value="RNA_pol_sigma_r3/r4-like"/>
</dbReference>
<protein>
    <recommendedName>
        <fullName evidence="2">UPF0251 protein SpAn4DRAFT_2793</fullName>
    </recommendedName>
</protein>
<dbReference type="SUPFAM" id="SSF88659">
    <property type="entry name" value="Sigma3 and sigma4 domains of RNA polymerase sigma factors"/>
    <property type="match status" value="1"/>
</dbReference>
<evidence type="ECO:0000313" key="4">
    <source>
        <dbReference type="Proteomes" id="UP000049855"/>
    </source>
</evidence>
<name>A0A0U1KZG1_9FIRM</name>
<evidence type="ECO:0000256" key="2">
    <source>
        <dbReference type="HAMAP-Rule" id="MF_00674"/>
    </source>
</evidence>
<dbReference type="HAMAP" id="MF_00674">
    <property type="entry name" value="UPF0251"/>
    <property type="match status" value="1"/>
</dbReference>
<dbReference type="EMBL" id="CTRP01000010">
    <property type="protein sequence ID" value="CQR72333.1"/>
    <property type="molecule type" value="Genomic_DNA"/>
</dbReference>
<dbReference type="Gene3D" id="1.10.10.10">
    <property type="entry name" value="Winged helix-like DNA-binding domain superfamily/Winged helix DNA-binding domain"/>
    <property type="match status" value="1"/>
</dbReference>
<dbReference type="PANTHER" id="PTHR37478:SF2">
    <property type="entry name" value="UPF0251 PROTEIN TK0562"/>
    <property type="match status" value="1"/>
</dbReference>
<dbReference type="Proteomes" id="UP000049855">
    <property type="component" value="Unassembled WGS sequence"/>
</dbReference>
<keyword evidence="4" id="KW-1185">Reference proteome</keyword>
<gene>
    <name evidence="3" type="ORF">SpAn4DRAFT_2793</name>
</gene>
<evidence type="ECO:0000313" key="3">
    <source>
        <dbReference type="EMBL" id="CQR72333.1"/>
    </source>
</evidence>
<dbReference type="InterPro" id="IPR002852">
    <property type="entry name" value="UPF0251"/>
</dbReference>